<evidence type="ECO:0000259" key="3">
    <source>
        <dbReference type="PROSITE" id="PS51029"/>
    </source>
</evidence>
<dbReference type="GO" id="GO:0003677">
    <property type="term" value="F:DNA binding"/>
    <property type="evidence" value="ECO:0007669"/>
    <property type="project" value="InterPro"/>
</dbReference>
<accession>A0A182RUL5</accession>
<dbReference type="VEuPathDB" id="VectorBase:AFUN2_013205"/>
<dbReference type="PANTHER" id="PTHR12243">
    <property type="entry name" value="MADF DOMAIN TRANSCRIPTION FACTOR"/>
    <property type="match status" value="1"/>
</dbReference>
<feature type="compositionally biased region" description="Polar residues" evidence="2">
    <location>
        <begin position="183"/>
        <end position="199"/>
    </location>
</feature>
<evidence type="ECO:0000313" key="5">
    <source>
        <dbReference type="EnsemblMetazoa" id="AFUN009974-PA"/>
    </source>
</evidence>
<dbReference type="InterPro" id="IPR006578">
    <property type="entry name" value="MADF-dom"/>
</dbReference>
<comment type="subcellular location">
    <subcellularLocation>
        <location evidence="1">Nucleus</location>
    </subcellularLocation>
</comment>
<feature type="domain" description="BESS" evidence="4">
    <location>
        <begin position="254"/>
        <end position="293"/>
    </location>
</feature>
<organism evidence="5">
    <name type="scientific">Anopheles funestus</name>
    <name type="common">African malaria mosquito</name>
    <dbReference type="NCBI Taxonomy" id="62324"/>
    <lineage>
        <taxon>Eukaryota</taxon>
        <taxon>Metazoa</taxon>
        <taxon>Ecdysozoa</taxon>
        <taxon>Arthropoda</taxon>
        <taxon>Hexapoda</taxon>
        <taxon>Insecta</taxon>
        <taxon>Pterygota</taxon>
        <taxon>Neoptera</taxon>
        <taxon>Endopterygota</taxon>
        <taxon>Diptera</taxon>
        <taxon>Nematocera</taxon>
        <taxon>Culicoidea</taxon>
        <taxon>Culicidae</taxon>
        <taxon>Anophelinae</taxon>
        <taxon>Anopheles</taxon>
    </lineage>
</organism>
<feature type="compositionally biased region" description="Low complexity" evidence="2">
    <location>
        <begin position="200"/>
        <end position="216"/>
    </location>
</feature>
<dbReference type="AlphaFoldDB" id="A0A182RUL5"/>
<evidence type="ECO:0008006" key="6">
    <source>
        <dbReference type="Google" id="ProtNLM"/>
    </source>
</evidence>
<feature type="domain" description="MADF" evidence="3">
    <location>
        <begin position="22"/>
        <end position="114"/>
    </location>
</feature>
<dbReference type="SMART" id="SM00595">
    <property type="entry name" value="MADF"/>
    <property type="match status" value="1"/>
</dbReference>
<proteinExistence type="predicted"/>
<dbReference type="InterPro" id="IPR004210">
    <property type="entry name" value="BESS_motif"/>
</dbReference>
<feature type="region of interest" description="Disordered" evidence="2">
    <location>
        <begin position="161"/>
        <end position="218"/>
    </location>
</feature>
<dbReference type="InterPro" id="IPR039353">
    <property type="entry name" value="TF_Adf1"/>
</dbReference>
<dbReference type="GO" id="GO:0005634">
    <property type="term" value="C:nucleus"/>
    <property type="evidence" value="ECO:0007669"/>
    <property type="project" value="UniProtKB-SubCell"/>
</dbReference>
<dbReference type="PROSITE" id="PS51031">
    <property type="entry name" value="BESS"/>
    <property type="match status" value="1"/>
</dbReference>
<dbReference type="VEuPathDB" id="VectorBase:AFUN009974"/>
<evidence type="ECO:0000256" key="2">
    <source>
        <dbReference type="SAM" id="MobiDB-lite"/>
    </source>
</evidence>
<reference evidence="5" key="1">
    <citation type="submission" date="2020-05" db="UniProtKB">
        <authorList>
            <consortium name="EnsemblMetazoa"/>
        </authorList>
    </citation>
    <scope>IDENTIFICATION</scope>
    <source>
        <strain evidence="5">FUMOZ</strain>
    </source>
</reference>
<dbReference type="EnsemblMetazoa" id="AFUN009974-RA">
    <property type="protein sequence ID" value="AFUN009974-PA"/>
    <property type="gene ID" value="AFUN009974"/>
</dbReference>
<sequence>MATKRIRPKIRCVEMSMQETLHFISEVKLHNCLWDHTHEDYKNKLARDKAWEALAISFGHHADDLVAKWNSLRSSLRQYRCAVRRRAKDGDPDALQVVKWPYYSALSFANGPREEPPAISLPTKLVPEHSKQAGLLRRTTTHGFDPQRSVATFERQAKHISPKVEINHSHPIRLIKRRRLEDQSSQSGFKPIASASTNASPSRNSLDRSSPNLSSSTNEPEFIAIKVEAVSNSPSPVEHAFRDNGHNRSVRNAKDEDVVFGHSIALQMKQFSPRTKRKLQIQIQELIAETQKQAFEKDFGIAYDS</sequence>
<dbReference type="GO" id="GO:0006357">
    <property type="term" value="P:regulation of transcription by RNA polymerase II"/>
    <property type="evidence" value="ECO:0007669"/>
    <property type="project" value="TreeGrafter"/>
</dbReference>
<dbReference type="STRING" id="62324.A0A182RUL5"/>
<protein>
    <recommendedName>
        <fullName evidence="6">MADF domain-containing protein</fullName>
    </recommendedName>
</protein>
<dbReference type="PANTHER" id="PTHR12243:SF69">
    <property type="entry name" value="SI:CH73-59F11.3"/>
    <property type="match status" value="1"/>
</dbReference>
<dbReference type="PROSITE" id="PS51029">
    <property type="entry name" value="MADF"/>
    <property type="match status" value="1"/>
</dbReference>
<dbReference type="GO" id="GO:0005667">
    <property type="term" value="C:transcription regulator complex"/>
    <property type="evidence" value="ECO:0007669"/>
    <property type="project" value="TreeGrafter"/>
</dbReference>
<evidence type="ECO:0000256" key="1">
    <source>
        <dbReference type="PROSITE-ProRule" id="PRU00371"/>
    </source>
</evidence>
<name>A0A182RUL5_ANOFN</name>
<evidence type="ECO:0000259" key="4">
    <source>
        <dbReference type="PROSITE" id="PS51031"/>
    </source>
</evidence>
<dbReference type="Pfam" id="PF10545">
    <property type="entry name" value="MADF_DNA_bdg"/>
    <property type="match status" value="1"/>
</dbReference>
<keyword evidence="1" id="KW-0539">Nucleus</keyword>